<accession>A0A4Q7US77</accession>
<name>A0A4Q7US77_PSEST</name>
<dbReference type="SUPFAM" id="SSF55961">
    <property type="entry name" value="Bet v1-like"/>
    <property type="match status" value="1"/>
</dbReference>
<gene>
    <name evidence="3" type="ORF">EV383_0633</name>
</gene>
<dbReference type="CDD" id="cd08899">
    <property type="entry name" value="SRPBCC_CalC_Aha1-like_6"/>
    <property type="match status" value="1"/>
</dbReference>
<evidence type="ECO:0000256" key="1">
    <source>
        <dbReference type="ARBA" id="ARBA00006817"/>
    </source>
</evidence>
<dbReference type="Proteomes" id="UP000291591">
    <property type="component" value="Unassembled WGS sequence"/>
</dbReference>
<dbReference type="InterPro" id="IPR023393">
    <property type="entry name" value="START-like_dom_sf"/>
</dbReference>
<organism evidence="3 4">
    <name type="scientific">Pseudonocardia sediminis</name>
    <dbReference type="NCBI Taxonomy" id="1397368"/>
    <lineage>
        <taxon>Bacteria</taxon>
        <taxon>Bacillati</taxon>
        <taxon>Actinomycetota</taxon>
        <taxon>Actinomycetes</taxon>
        <taxon>Pseudonocardiales</taxon>
        <taxon>Pseudonocardiaceae</taxon>
        <taxon>Pseudonocardia</taxon>
    </lineage>
</organism>
<reference evidence="3 4" key="1">
    <citation type="submission" date="2019-02" db="EMBL/GenBank/DDBJ databases">
        <title>Sequencing the genomes of 1000 actinobacteria strains.</title>
        <authorList>
            <person name="Klenk H.-P."/>
        </authorList>
    </citation>
    <scope>NUCLEOTIDE SEQUENCE [LARGE SCALE GENOMIC DNA]</scope>
    <source>
        <strain evidence="3 4">DSM 45779</strain>
    </source>
</reference>
<dbReference type="AlphaFoldDB" id="A0A4Q7US77"/>
<dbReference type="RefSeq" id="WP_242622867.1">
    <property type="nucleotide sequence ID" value="NZ_SHKL01000001.1"/>
</dbReference>
<protein>
    <submittedName>
        <fullName evidence="3">Uncharacterized protein YndB with AHSA1/START domain</fullName>
    </submittedName>
</protein>
<comment type="caution">
    <text evidence="3">The sequence shown here is derived from an EMBL/GenBank/DDBJ whole genome shotgun (WGS) entry which is preliminary data.</text>
</comment>
<dbReference type="InterPro" id="IPR013538">
    <property type="entry name" value="ASHA1/2-like_C"/>
</dbReference>
<sequence length="163" mass="17741">MITTPDGEVTREPDGRATLRFRREFPDPPEQVWPALTESDRLARWYGSFTGDARPGGTVAITMTSAEDSGGPPEPARIVDCVPPHRLEVAIGADVPWEIVVTLEAGPSGGTVLHFHQTLPPGLPSSDAGPGWHWYLDRFGASLAGAEFPDWDDYYPALAPRYS</sequence>
<keyword evidence="4" id="KW-1185">Reference proteome</keyword>
<dbReference type="Gene3D" id="3.30.530.20">
    <property type="match status" value="1"/>
</dbReference>
<proteinExistence type="inferred from homology"/>
<evidence type="ECO:0000313" key="4">
    <source>
        <dbReference type="Proteomes" id="UP000291591"/>
    </source>
</evidence>
<dbReference type="Pfam" id="PF08327">
    <property type="entry name" value="AHSA1"/>
    <property type="match status" value="1"/>
</dbReference>
<evidence type="ECO:0000313" key="3">
    <source>
        <dbReference type="EMBL" id="RZT83814.1"/>
    </source>
</evidence>
<comment type="similarity">
    <text evidence="1">Belongs to the AHA1 family.</text>
</comment>
<dbReference type="EMBL" id="SHKL01000001">
    <property type="protein sequence ID" value="RZT83814.1"/>
    <property type="molecule type" value="Genomic_DNA"/>
</dbReference>
<evidence type="ECO:0000259" key="2">
    <source>
        <dbReference type="Pfam" id="PF08327"/>
    </source>
</evidence>
<feature type="domain" description="Activator of Hsp90 ATPase homologue 1/2-like C-terminal" evidence="2">
    <location>
        <begin position="28"/>
        <end position="141"/>
    </location>
</feature>